<feature type="transmembrane region" description="Helical" evidence="1">
    <location>
        <begin position="436"/>
        <end position="455"/>
    </location>
</feature>
<accession>A0A6C0HSQ6</accession>
<keyword evidence="1" id="KW-1133">Transmembrane helix</keyword>
<feature type="transmembrane region" description="Helical" evidence="1">
    <location>
        <begin position="315"/>
        <end position="333"/>
    </location>
</feature>
<feature type="transmembrane region" description="Helical" evidence="1">
    <location>
        <begin position="190"/>
        <end position="208"/>
    </location>
</feature>
<reference evidence="2" key="1">
    <citation type="journal article" date="2020" name="Nature">
        <title>Giant virus diversity and host interactions through global metagenomics.</title>
        <authorList>
            <person name="Schulz F."/>
            <person name="Roux S."/>
            <person name="Paez-Espino D."/>
            <person name="Jungbluth S."/>
            <person name="Walsh D.A."/>
            <person name="Denef V.J."/>
            <person name="McMahon K.D."/>
            <person name="Konstantinidis K.T."/>
            <person name="Eloe-Fadrosh E.A."/>
            <person name="Kyrpides N.C."/>
            <person name="Woyke T."/>
        </authorList>
    </citation>
    <scope>NUCLEOTIDE SEQUENCE</scope>
    <source>
        <strain evidence="2">GVMAG-M-3300023184-167</strain>
    </source>
</reference>
<feature type="transmembrane region" description="Helical" evidence="1">
    <location>
        <begin position="22"/>
        <end position="40"/>
    </location>
</feature>
<protein>
    <submittedName>
        <fullName evidence="2">Uncharacterized protein</fullName>
    </submittedName>
</protein>
<feature type="transmembrane region" description="Helical" evidence="1">
    <location>
        <begin position="52"/>
        <end position="70"/>
    </location>
</feature>
<feature type="transmembrane region" description="Helical" evidence="1">
    <location>
        <begin position="561"/>
        <end position="580"/>
    </location>
</feature>
<feature type="transmembrane region" description="Helical" evidence="1">
    <location>
        <begin position="160"/>
        <end position="183"/>
    </location>
</feature>
<sequence length="1079" mass="125049">MKWDVWKFIKNIFTEQTNYTLIFYYFIVYLFILLTIYPFLKNSTTINDTLYYYFYIIPGILLILMIYFASGINKLLTNTSTTFVGSFLIFETIVIFLILVWKVFFMNQSSFTKSFYSFWPQITFVLTLCGFLFTFVGLFWRCTFNNDPNEVIVAGCKKIFTIWWGWVIAISALWIVFCGYANYTQFPITYWLYSFALFAIIFLFILVILMNNNSVQTITPNSIMQTMWKYFCMILILFISSFLLLSNLNGNWNMFFSCVGFFLILVNLLPFIFQIPVATVQTYFFYPMIYLLVFGVTLGGLLFTLNNGGSELSKNICGILFAFIIFNIVMLVVNRNNLNDEKSQQTEQNEKEPSENLNDKENSKWFWSTFVVLTILLTVLMMKTKNLVLTPQVNTLAKLGGGAFTILFLFILYHLFRISALINFDSSNENTLYKVWSYVKELFGVVVIILIFYGLKQLDSPIVNLITLLLLIYLFSKFYRLLNDVLLQHESKTNCSLTTKGWFARFISPIVFFICGLLFIVIVFFLNSTLTFTKNSNPFLNILGLTEIYRGASFDDISTRIILGVGLLFTIIFTIFGYYVGSIIGDKKNSTENQQDKYCKEFKKVTPLTMIDGIKLIFYFSIIVLLFIFMNAYIDKIYKTSWDSFQNIFIGLLFFVLIQFSITIFNAIVHLTQLFSIIFKTNYYSSYTNKLNDFLIFLFSMLIIFSNIGLIYRIFQTKKKTLSRQSLIRSSYKDPYKNLYGINRYDPYRTYGVNRYDPYRTYGINRYDPRNTYRRGGNFGNGIKPRIGNSVLTGIVGNKVVNAVNNDESDISNVIFFIPRKLNEFYLHSGEYLEKNLFKSILIIVSLETGLIGLYILISFIKSKLTNNQSTFKLITIPTPLFPSISISDNYFFNPENSTTIFARGIPTTQTYTFGLSFSLFIEEAGSDNSFINILSFNENPSVKYKPTSNNLIVTIPTSEESTTKSKISDTDKKIIDSYTVLNTHIGSIIEKKVIIYSTTDIKIQKWINIFINYNHGTINTFMNGDLVNTTNSEIYRGEYENGITIGYNEENDSIIKIKNLNFYNKDIGADEILYINTF</sequence>
<feature type="transmembrane region" description="Helical" evidence="1">
    <location>
        <begin position="502"/>
        <end position="526"/>
    </location>
</feature>
<organism evidence="2">
    <name type="scientific">viral metagenome</name>
    <dbReference type="NCBI Taxonomy" id="1070528"/>
    <lineage>
        <taxon>unclassified sequences</taxon>
        <taxon>metagenomes</taxon>
        <taxon>organismal metagenomes</taxon>
    </lineage>
</organism>
<feature type="transmembrane region" description="Helical" evidence="1">
    <location>
        <begin position="365"/>
        <end position="384"/>
    </location>
</feature>
<name>A0A6C0HSQ6_9ZZZZ</name>
<feature type="transmembrane region" description="Helical" evidence="1">
    <location>
        <begin position="462"/>
        <end position="482"/>
    </location>
</feature>
<feature type="transmembrane region" description="Helical" evidence="1">
    <location>
        <begin position="646"/>
        <end position="674"/>
    </location>
</feature>
<proteinExistence type="predicted"/>
<evidence type="ECO:0000313" key="2">
    <source>
        <dbReference type="EMBL" id="QHT83176.1"/>
    </source>
</evidence>
<feature type="transmembrane region" description="Helical" evidence="1">
    <location>
        <begin position="396"/>
        <end position="416"/>
    </location>
</feature>
<feature type="transmembrane region" description="Helical" evidence="1">
    <location>
        <begin position="616"/>
        <end position="634"/>
    </location>
</feature>
<feature type="transmembrane region" description="Helical" evidence="1">
    <location>
        <begin position="255"/>
        <end position="277"/>
    </location>
</feature>
<feature type="transmembrane region" description="Helical" evidence="1">
    <location>
        <begin position="841"/>
        <end position="861"/>
    </location>
</feature>
<dbReference type="AlphaFoldDB" id="A0A6C0HSQ6"/>
<feature type="transmembrane region" description="Helical" evidence="1">
    <location>
        <begin position="694"/>
        <end position="715"/>
    </location>
</feature>
<evidence type="ECO:0000256" key="1">
    <source>
        <dbReference type="SAM" id="Phobius"/>
    </source>
</evidence>
<feature type="transmembrane region" description="Helical" evidence="1">
    <location>
        <begin position="228"/>
        <end position="248"/>
    </location>
</feature>
<keyword evidence="1" id="KW-0472">Membrane</keyword>
<feature type="transmembrane region" description="Helical" evidence="1">
    <location>
        <begin position="82"/>
        <end position="104"/>
    </location>
</feature>
<feature type="transmembrane region" description="Helical" evidence="1">
    <location>
        <begin position="116"/>
        <end position="140"/>
    </location>
</feature>
<dbReference type="EMBL" id="MN740006">
    <property type="protein sequence ID" value="QHT83176.1"/>
    <property type="molecule type" value="Genomic_DNA"/>
</dbReference>
<feature type="transmembrane region" description="Helical" evidence="1">
    <location>
        <begin position="283"/>
        <end position="303"/>
    </location>
</feature>
<keyword evidence="1" id="KW-0812">Transmembrane</keyword>